<organism evidence="1 2">
    <name type="scientific">Xenorhabdus bovienii str. puntauvense</name>
    <dbReference type="NCBI Taxonomy" id="1398201"/>
    <lineage>
        <taxon>Bacteria</taxon>
        <taxon>Pseudomonadati</taxon>
        <taxon>Pseudomonadota</taxon>
        <taxon>Gammaproteobacteria</taxon>
        <taxon>Enterobacterales</taxon>
        <taxon>Morganellaceae</taxon>
        <taxon>Xenorhabdus</taxon>
    </lineage>
</organism>
<evidence type="ECO:0000313" key="1">
    <source>
        <dbReference type="EMBL" id="CDG97598.1"/>
    </source>
</evidence>
<proteinExistence type="predicted"/>
<dbReference type="AlphaFoldDB" id="A0A077NGQ5"/>
<sequence length="43" mass="4941">MSANGNALLIHSEEKAARVGILQQMSQYLQCQNRNHLNNNWML</sequence>
<gene>
    <name evidence="1" type="ORF">XBP1_270138</name>
</gene>
<comment type="caution">
    <text evidence="1">The sequence shown here is derived from an EMBL/GenBank/DDBJ whole genome shotgun (WGS) entry which is preliminary data.</text>
</comment>
<protein>
    <submittedName>
        <fullName evidence="1">Uncharacterized protein</fullName>
    </submittedName>
</protein>
<accession>A0A077NGQ5</accession>
<dbReference type="Proteomes" id="UP000028511">
    <property type="component" value="Unassembled WGS sequence"/>
</dbReference>
<reference evidence="1" key="1">
    <citation type="submission" date="2013-07" db="EMBL/GenBank/DDBJ databases">
        <title>Sub-species coevolution in mutualistic symbiosis.</title>
        <authorList>
            <person name="Murfin K."/>
            <person name="Klassen J."/>
            <person name="Lee M."/>
            <person name="Forst S."/>
            <person name="Stock P."/>
            <person name="Goodrich-Blair H."/>
        </authorList>
    </citation>
    <scope>NUCLEOTIDE SEQUENCE [LARGE SCALE GENOMIC DNA]</scope>
    <source>
        <strain evidence="1">Puntauvense</strain>
    </source>
</reference>
<evidence type="ECO:0000313" key="2">
    <source>
        <dbReference type="Proteomes" id="UP000028511"/>
    </source>
</evidence>
<name>A0A077NGQ5_XENBV</name>
<dbReference type="HOGENOM" id="CLU_3241565_0_0_6"/>
<dbReference type="EMBL" id="CBSW010000190">
    <property type="protein sequence ID" value="CDG97598.1"/>
    <property type="molecule type" value="Genomic_DNA"/>
</dbReference>